<evidence type="ECO:0000256" key="10">
    <source>
        <dbReference type="ARBA" id="ARBA00023136"/>
    </source>
</evidence>
<accession>A0A0M9A598</accession>
<comment type="similarity">
    <text evidence="3">Belongs to the SIX/Sine oculis homeobox family.</text>
</comment>
<evidence type="ECO:0000256" key="17">
    <source>
        <dbReference type="SAM" id="MobiDB-lite"/>
    </source>
</evidence>
<keyword evidence="6" id="KW-0732">Signal</keyword>
<dbReference type="FunFam" id="1.10.10.60:FF:000046">
    <property type="entry name" value="SIX homeobox 3"/>
    <property type="match status" value="1"/>
</dbReference>
<evidence type="ECO:0000256" key="5">
    <source>
        <dbReference type="ARBA" id="ARBA00022692"/>
    </source>
</evidence>
<dbReference type="Gene3D" id="2.40.160.110">
    <property type="match status" value="1"/>
</dbReference>
<dbReference type="SMART" id="SM00389">
    <property type="entry name" value="HOX"/>
    <property type="match status" value="1"/>
</dbReference>
<keyword evidence="10 15" id="KW-0472">Membrane</keyword>
<dbReference type="CDD" id="cd00086">
    <property type="entry name" value="homeodomain"/>
    <property type="match status" value="1"/>
</dbReference>
<evidence type="ECO:0000256" key="2">
    <source>
        <dbReference type="ARBA" id="ARBA00004530"/>
    </source>
</evidence>
<dbReference type="InterPro" id="IPR002000">
    <property type="entry name" value="Lysosome-assoc_membr_glycop"/>
</dbReference>
<evidence type="ECO:0000259" key="18">
    <source>
        <dbReference type="PROSITE" id="PS50071"/>
    </source>
</evidence>
<dbReference type="STRING" id="166423.A0A0M9A598"/>
<dbReference type="PROSITE" id="PS50071">
    <property type="entry name" value="HOMEOBOX_2"/>
    <property type="match status" value="1"/>
</dbReference>
<dbReference type="PROSITE" id="PS00027">
    <property type="entry name" value="HOMEOBOX_1"/>
    <property type="match status" value="1"/>
</dbReference>
<evidence type="ECO:0000313" key="20">
    <source>
        <dbReference type="Proteomes" id="UP000053105"/>
    </source>
</evidence>
<evidence type="ECO:0000256" key="13">
    <source>
        <dbReference type="ARBA" id="ARBA00023242"/>
    </source>
</evidence>
<protein>
    <submittedName>
        <fullName evidence="19">Homeobox protein SIX4</fullName>
    </submittedName>
</protein>
<reference evidence="19 20" key="1">
    <citation type="submission" date="2015-07" db="EMBL/GenBank/DDBJ databases">
        <title>The genome of Melipona quadrifasciata.</title>
        <authorList>
            <person name="Pan H."/>
            <person name="Kapheim K."/>
        </authorList>
    </citation>
    <scope>NUCLEOTIDE SEQUENCE [LARGE SCALE GENOMIC DNA]</scope>
    <source>
        <strain evidence="19">0111107301</strain>
        <tissue evidence="19">Whole body</tissue>
    </source>
</reference>
<name>A0A0M9A598_9HYME</name>
<organism evidence="19 20">
    <name type="scientific">Melipona quadrifasciata</name>
    <dbReference type="NCBI Taxonomy" id="166423"/>
    <lineage>
        <taxon>Eukaryota</taxon>
        <taxon>Metazoa</taxon>
        <taxon>Ecdysozoa</taxon>
        <taxon>Arthropoda</taxon>
        <taxon>Hexapoda</taxon>
        <taxon>Insecta</taxon>
        <taxon>Pterygota</taxon>
        <taxon>Neoptera</taxon>
        <taxon>Endopterygota</taxon>
        <taxon>Hymenoptera</taxon>
        <taxon>Apocrita</taxon>
        <taxon>Aculeata</taxon>
        <taxon>Apoidea</taxon>
        <taxon>Anthophila</taxon>
        <taxon>Apidae</taxon>
        <taxon>Melipona</taxon>
    </lineage>
</organism>
<feature type="compositionally biased region" description="Low complexity" evidence="17">
    <location>
        <begin position="10"/>
        <end position="21"/>
    </location>
</feature>
<dbReference type="Gene3D" id="1.10.10.60">
    <property type="entry name" value="Homeodomain-like"/>
    <property type="match status" value="1"/>
</dbReference>
<feature type="DNA-binding region" description="Homeobox" evidence="14">
    <location>
        <begin position="487"/>
        <end position="537"/>
    </location>
</feature>
<evidence type="ECO:0000256" key="15">
    <source>
        <dbReference type="PROSITE-ProRule" id="PRU00740"/>
    </source>
</evidence>
<dbReference type="InterPro" id="IPR048528">
    <property type="entry name" value="Lamp2-like_luminal"/>
</dbReference>
<evidence type="ECO:0000256" key="9">
    <source>
        <dbReference type="ARBA" id="ARBA00023125"/>
    </source>
</evidence>
<dbReference type="Pfam" id="PF01299">
    <property type="entry name" value="Lamp2-like_luminal"/>
    <property type="match status" value="1"/>
</dbReference>
<dbReference type="GO" id="GO:0005634">
    <property type="term" value="C:nucleus"/>
    <property type="evidence" value="ECO:0007669"/>
    <property type="project" value="UniProtKB-SubCell"/>
</dbReference>
<evidence type="ECO:0000256" key="4">
    <source>
        <dbReference type="ARBA" id="ARBA00022473"/>
    </source>
</evidence>
<evidence type="ECO:0000256" key="16">
    <source>
        <dbReference type="RuleBase" id="RU000682"/>
    </source>
</evidence>
<feature type="domain" description="Homeobox" evidence="18">
    <location>
        <begin position="485"/>
        <end position="536"/>
    </location>
</feature>
<dbReference type="OrthoDB" id="3501850at2759"/>
<keyword evidence="9 14" id="KW-0238">DNA-binding</keyword>
<keyword evidence="11 14" id="KW-0371">Homeobox</keyword>
<evidence type="ECO:0000256" key="11">
    <source>
        <dbReference type="ARBA" id="ARBA00023155"/>
    </source>
</evidence>
<dbReference type="GO" id="GO:0010008">
    <property type="term" value="C:endosome membrane"/>
    <property type="evidence" value="ECO:0007669"/>
    <property type="project" value="UniProtKB-SubCell"/>
</dbReference>
<evidence type="ECO:0000256" key="14">
    <source>
        <dbReference type="PROSITE-ProRule" id="PRU00108"/>
    </source>
</evidence>
<feature type="non-terminal residue" evidence="19">
    <location>
        <position position="1"/>
    </location>
</feature>
<dbReference type="InterPro" id="IPR001356">
    <property type="entry name" value="HD"/>
</dbReference>
<keyword evidence="4" id="KW-0217">Developmental protein</keyword>
<dbReference type="Pfam" id="PF16878">
    <property type="entry name" value="SIX1_SD"/>
    <property type="match status" value="1"/>
</dbReference>
<keyword evidence="12" id="KW-0325">Glycoprotein</keyword>
<comment type="similarity">
    <text evidence="15">Belongs to the LAMP family.</text>
</comment>
<comment type="subcellular location">
    <subcellularLocation>
        <location evidence="2">Endosome membrane</location>
        <topology evidence="2">Single-pass type I membrane protein</topology>
    </subcellularLocation>
    <subcellularLocation>
        <location evidence="15">Membrane</location>
        <topology evidence="15">Single-pass type I membrane protein</topology>
    </subcellularLocation>
    <subcellularLocation>
        <location evidence="1 14 16">Nucleus</location>
    </subcellularLocation>
</comment>
<keyword evidence="5 15" id="KW-0812">Transmembrane</keyword>
<evidence type="ECO:0000256" key="12">
    <source>
        <dbReference type="ARBA" id="ARBA00023180"/>
    </source>
</evidence>
<evidence type="ECO:0000256" key="3">
    <source>
        <dbReference type="ARBA" id="ARBA00008161"/>
    </source>
</evidence>
<keyword evidence="20" id="KW-1185">Reference proteome</keyword>
<evidence type="ECO:0000256" key="6">
    <source>
        <dbReference type="ARBA" id="ARBA00022729"/>
    </source>
</evidence>
<feature type="region of interest" description="Disordered" evidence="17">
    <location>
        <begin position="1"/>
        <end position="27"/>
    </location>
</feature>
<dbReference type="EMBL" id="KQ435752">
    <property type="protein sequence ID" value="KOX76223.1"/>
    <property type="molecule type" value="Genomic_DNA"/>
</dbReference>
<dbReference type="InterPro" id="IPR017970">
    <property type="entry name" value="Homeobox_CS"/>
</dbReference>
<keyword evidence="7" id="KW-0967">Endosome</keyword>
<dbReference type="Pfam" id="PF00046">
    <property type="entry name" value="Homeodomain"/>
    <property type="match status" value="1"/>
</dbReference>
<keyword evidence="8" id="KW-1133">Transmembrane helix</keyword>
<sequence length="781" mass="87782">PVGNLNEAKSTTTMTSESTTTHRSFSTEQPLYRLDGSNGQACILLQVDALITVKYRTKTGDDDEANIYVPTYATVTGNCDNQNTVTMSLKWDAFVLSWSFAKTPGGERWYVEKIELTYNSSDRHFVNIDQPNKTIRLSTGQKHSPMLFPTPVGKSYACNEETEVPLTDGKNHAVVLLRDMKLQPFKFKNNEFAAEFSCTSLSARGFRDETAPVAVGSTLAAAVLLTITGYAAYRYFKVKKVKNGSTWHGHPANKKMHQLMCLQKDTGWKKRPTDFPKPQFRLPTAGEDFYIGGMHRNASTGQFDDSSMSGLALTHHSHSQNLTAASNGGLQYPQELTTCSSANTSANIGNIGGLSLGITASNYTPDQISCMCKALSQRQDIEKLTRLLWSLPPGELLRRDENVLIARATVAFHRGAYHELYSILESHPFSPDRHPELQQMWFKSHYSEAEKIRGRPLGAVDKYRLRKKYPLPKTIWDGEEVVYCFKERSRNALKQCYMRTKYPLSEEKKNLAKETGLTLTQVANWFKNRRQRDRTPQTRPVEYMLKEKRLTRYPMDLQQIFGEIHVSLNIEQVHLKDMLPLNCQNNAGNVIGGSVSNGESIQSLQSIDSNGTNLAMSPLSTMSMSPIAVNPCSPMGMSPMAPRHPRYATPVVPSSVHTTHPHSGGLSPMNDVKTLCYGRGVCETGKDAEQTSVYYSSHSSMHHQYYQQTHHQMMSSAHHYQHHQQGMPTGYEITLPPPQHSTSNLNRNQFLATLTRKTPTCRNDDKQCWRKTNTTTSTKRA</sequence>
<dbReference type="PANTHER" id="PTHR10390:SF44">
    <property type="entry name" value="SIX HOMEOBOX 4"/>
    <property type="match status" value="1"/>
</dbReference>
<dbReference type="PANTHER" id="PTHR10390">
    <property type="entry name" value="HOMEOBOX PROTEIN SIX"/>
    <property type="match status" value="1"/>
</dbReference>
<evidence type="ECO:0000256" key="7">
    <source>
        <dbReference type="ARBA" id="ARBA00022753"/>
    </source>
</evidence>
<comment type="caution">
    <text evidence="15">Lacks conserved residue(s) required for the propagation of feature annotation.</text>
</comment>
<dbReference type="GO" id="GO:0000981">
    <property type="term" value="F:DNA-binding transcription factor activity, RNA polymerase II-specific"/>
    <property type="evidence" value="ECO:0007669"/>
    <property type="project" value="InterPro"/>
</dbReference>
<evidence type="ECO:0000256" key="8">
    <source>
        <dbReference type="ARBA" id="ARBA00022989"/>
    </source>
</evidence>
<dbReference type="PROSITE" id="PS51407">
    <property type="entry name" value="LAMP_3"/>
    <property type="match status" value="1"/>
</dbReference>
<dbReference type="InterPro" id="IPR031701">
    <property type="entry name" value="SIX1_SD"/>
</dbReference>
<dbReference type="InterPro" id="IPR009057">
    <property type="entry name" value="Homeodomain-like_sf"/>
</dbReference>
<evidence type="ECO:0000313" key="19">
    <source>
        <dbReference type="EMBL" id="KOX76223.1"/>
    </source>
</evidence>
<evidence type="ECO:0000256" key="1">
    <source>
        <dbReference type="ARBA" id="ARBA00004123"/>
    </source>
</evidence>
<dbReference type="AlphaFoldDB" id="A0A0M9A598"/>
<gene>
    <name evidence="19" type="ORF">WN51_11963</name>
</gene>
<keyword evidence="13 14" id="KW-0539">Nucleus</keyword>
<dbReference type="SUPFAM" id="SSF46689">
    <property type="entry name" value="Homeodomain-like"/>
    <property type="match status" value="1"/>
</dbReference>
<dbReference type="GO" id="GO:0005667">
    <property type="term" value="C:transcription regulator complex"/>
    <property type="evidence" value="ECO:0007669"/>
    <property type="project" value="TreeGrafter"/>
</dbReference>
<proteinExistence type="inferred from homology"/>
<dbReference type="GO" id="GO:0000978">
    <property type="term" value="F:RNA polymerase II cis-regulatory region sequence-specific DNA binding"/>
    <property type="evidence" value="ECO:0007669"/>
    <property type="project" value="TreeGrafter"/>
</dbReference>
<dbReference type="Proteomes" id="UP000053105">
    <property type="component" value="Unassembled WGS sequence"/>
</dbReference>